<sequence>MKVNPLSFVNSFTHPNPCEQGAFDDFWSRILTAQQLPVGLPSELTVALRKKSRRLKAKFVNLESSPIDIDDEGRNGVEVDQPGVSPPGKLSPQPFLIPTQPQSQSRSTLVSFGTKDLDFDLSSILLAAQQVYSTGGKAISSSWYTDNAQEISAKFKVIEARSPKSFSYANLAAATAKILNYLGLPLEIPATEDHLKSELINATTLLQKDFPSSKANLGFQLEDFIFKVYSCDIFLLESRRQDIKTLF</sequence>
<proteinExistence type="predicted"/>
<evidence type="ECO:0000256" key="1">
    <source>
        <dbReference type="SAM" id="MobiDB-lite"/>
    </source>
</evidence>
<dbReference type="EMBL" id="JASCZI010061472">
    <property type="protein sequence ID" value="MED6138784.1"/>
    <property type="molecule type" value="Genomic_DNA"/>
</dbReference>
<feature type="region of interest" description="Disordered" evidence="1">
    <location>
        <begin position="70"/>
        <end position="89"/>
    </location>
</feature>
<name>A0ABU6SRJ7_9FABA</name>
<gene>
    <name evidence="2" type="ORF">PIB30_077814</name>
</gene>
<evidence type="ECO:0000313" key="3">
    <source>
        <dbReference type="Proteomes" id="UP001341840"/>
    </source>
</evidence>
<reference evidence="2 3" key="1">
    <citation type="journal article" date="2023" name="Plants (Basel)">
        <title>Bridging the Gap: Combining Genomics and Transcriptomics Approaches to Understand Stylosanthes scabra, an Orphan Legume from the Brazilian Caatinga.</title>
        <authorList>
            <person name="Ferreira-Neto J.R.C."/>
            <person name="da Silva M.D."/>
            <person name="Binneck E."/>
            <person name="de Melo N.F."/>
            <person name="da Silva R.H."/>
            <person name="de Melo A.L.T.M."/>
            <person name="Pandolfi V."/>
            <person name="Bustamante F.O."/>
            <person name="Brasileiro-Vidal A.C."/>
            <person name="Benko-Iseppon A.M."/>
        </authorList>
    </citation>
    <scope>NUCLEOTIDE SEQUENCE [LARGE SCALE GENOMIC DNA]</scope>
    <source>
        <tissue evidence="2">Leaves</tissue>
    </source>
</reference>
<evidence type="ECO:0000313" key="2">
    <source>
        <dbReference type="EMBL" id="MED6138784.1"/>
    </source>
</evidence>
<organism evidence="2 3">
    <name type="scientific">Stylosanthes scabra</name>
    <dbReference type="NCBI Taxonomy" id="79078"/>
    <lineage>
        <taxon>Eukaryota</taxon>
        <taxon>Viridiplantae</taxon>
        <taxon>Streptophyta</taxon>
        <taxon>Embryophyta</taxon>
        <taxon>Tracheophyta</taxon>
        <taxon>Spermatophyta</taxon>
        <taxon>Magnoliopsida</taxon>
        <taxon>eudicotyledons</taxon>
        <taxon>Gunneridae</taxon>
        <taxon>Pentapetalae</taxon>
        <taxon>rosids</taxon>
        <taxon>fabids</taxon>
        <taxon>Fabales</taxon>
        <taxon>Fabaceae</taxon>
        <taxon>Papilionoideae</taxon>
        <taxon>50 kb inversion clade</taxon>
        <taxon>dalbergioids sensu lato</taxon>
        <taxon>Dalbergieae</taxon>
        <taxon>Pterocarpus clade</taxon>
        <taxon>Stylosanthes</taxon>
    </lineage>
</organism>
<protein>
    <submittedName>
        <fullName evidence="2">Uncharacterized protein</fullName>
    </submittedName>
</protein>
<keyword evidence="3" id="KW-1185">Reference proteome</keyword>
<dbReference type="Proteomes" id="UP001341840">
    <property type="component" value="Unassembled WGS sequence"/>
</dbReference>
<comment type="caution">
    <text evidence="2">The sequence shown here is derived from an EMBL/GenBank/DDBJ whole genome shotgun (WGS) entry which is preliminary data.</text>
</comment>
<accession>A0ABU6SRJ7</accession>